<reference evidence="2" key="2">
    <citation type="submission" date="2024-05" db="EMBL/GenBank/DDBJ databases">
        <authorList>
            <person name="Matrishin C.B."/>
            <person name="Kauffman K.M."/>
        </authorList>
    </citation>
    <scope>NUCLEOTIDE SEQUENCE</scope>
</reference>
<proteinExistence type="predicted"/>
<accession>A0AAT9J8C0</accession>
<reference evidence="2" key="1">
    <citation type="journal article" date="2023" name="Microbiome">
        <title>Phages are unrecognized players in the ecology of the oral pathogen Porphyromonas gingivalis.</title>
        <authorList>
            <person name="Matrishin C.B."/>
            <person name="Haase E.M."/>
            <person name="Dewhirst F.E."/>
            <person name="Mark Welch J.L."/>
            <person name="Miranda-Sanchez F."/>
            <person name="Chen T."/>
            <person name="MacFarland D.C."/>
            <person name="Kauffman K.M."/>
        </authorList>
    </citation>
    <scope>NUCLEOTIDE SEQUENCE</scope>
</reference>
<sequence>MKFSKMLMAVLTALGFVEKAKAETLTQQEWEAIEAEFQRQHGIGMATALSQAVQSSQVEEEREKALAIINEAMPEVSSEKEEEPQPSLVEAVRKMTELVNSQNATIAQLNEQLATLASAAKKDVPMETVQKPLSVHGPGTTEKHLFGIEHPVFAMDKRWNRIAQNVGYATLNAVDEEKDGSAFRAAVGDYGKTLAARYAFLKANKMLDPKKLAAGEFATNTTNLGNAGLGDQYVVIRQDALIAHVIKRQSVVGIFPLRSNIQDRELITNAFFSEVSQAWQPGRVFKGGMKLEPEMGYVDDSMAKIFFPQMKEIERLYIGYLNTDGSDPIKWSMIEWMLLRIYEQMISEQNHRQMMGIYVKPTNGTPGHYLNAGTGIVYSLIRYMNECKLMPLTHPAYDSYTDTTMLDAVKEFTKDFLEKLDVDQQASSYVIYLNDRHKPWWRECLRAKYKSDNDFSGTDGMMGRVPDTDISIQWVPNMDNLKLMFIQQPGNLNLLENVPGEMFGAKMKDEMEAVFVWAVWKEGASASFVGAPFADFEALKANDFELQKIFMNLPSVTLEPGATTADARNGIIFMIGENTSATALTDIKNARKGAAYILRCGANTTNATTVAKSDKFAGITKAFTPTKEGDYLMVVPNDSGDGFLELERCESGKRTINKKLQPNVPGGR</sequence>
<feature type="coiled-coil region" evidence="1">
    <location>
        <begin position="92"/>
        <end position="119"/>
    </location>
</feature>
<dbReference type="EMBL" id="BK068097">
    <property type="protein sequence ID" value="DBA55301.1"/>
    <property type="molecule type" value="Genomic_DNA"/>
</dbReference>
<keyword evidence="1" id="KW-0175">Coiled coil</keyword>
<evidence type="ECO:0000256" key="1">
    <source>
        <dbReference type="SAM" id="Coils"/>
    </source>
</evidence>
<name>A0AAT9J8C0_9CAUD</name>
<organism evidence="2">
    <name type="scientific">Porphyromonas phage phage016a_WW2866</name>
    <dbReference type="NCBI Taxonomy" id="3154106"/>
    <lineage>
        <taxon>Viruses</taxon>
        <taxon>Duplodnaviria</taxon>
        <taxon>Heunggongvirae</taxon>
        <taxon>Uroviricota</taxon>
        <taxon>Caudoviricetes</taxon>
        <taxon>Nixviridae</taxon>
        <taxon>Dewhirstvirus</taxon>
        <taxon>Dewhirstvirus pging00J</taxon>
    </lineage>
</organism>
<evidence type="ECO:0000313" key="2">
    <source>
        <dbReference type="EMBL" id="DBA55301.1"/>
    </source>
</evidence>
<protein>
    <submittedName>
        <fullName evidence="2">Major capsid</fullName>
    </submittedName>
</protein>